<dbReference type="InterPro" id="IPR023198">
    <property type="entry name" value="PGP-like_dom2"/>
</dbReference>
<dbReference type="SUPFAM" id="SSF56784">
    <property type="entry name" value="HAD-like"/>
    <property type="match status" value="1"/>
</dbReference>
<dbReference type="PATRIC" id="fig|1423807.3.peg.525"/>
<dbReference type="AlphaFoldDB" id="A0A0R1W2Q0"/>
<dbReference type="InterPro" id="IPR036412">
    <property type="entry name" value="HAD-like_sf"/>
</dbReference>
<sequence length="227" mass="26368">MKYPVLLFDIDSTLLDTPANETTALIKMSQDINFDLTPAKIQYYHDLNEDLWQKFESHQVERQYLLDNRFRLYFEHFGMHVDGPKYQQIYRGYFYHEYQLVTHAIELLQAIHSNHHLYIISNGTPAKQDTQLKGSHIDHFFDKVFLSETIGYAKPDKEFFAAVEAQITDFNANDMLVIGDSLTADIAGANNAGLDSVWYNPHHDSINARFNPTYEVSDLLEIKEITK</sequence>
<dbReference type="OrthoDB" id="9802350at2"/>
<dbReference type="InterPro" id="IPR011951">
    <property type="entry name" value="HAD-SF_hydro_IA_YjjG/PynA"/>
</dbReference>
<dbReference type="PANTHER" id="PTHR47478">
    <property type="match status" value="1"/>
</dbReference>
<organism evidence="1 2">
    <name type="scientific">Paucilactobacillus suebicus DSM 5007 = KCTC 3549</name>
    <dbReference type="NCBI Taxonomy" id="1423807"/>
    <lineage>
        <taxon>Bacteria</taxon>
        <taxon>Bacillati</taxon>
        <taxon>Bacillota</taxon>
        <taxon>Bacilli</taxon>
        <taxon>Lactobacillales</taxon>
        <taxon>Lactobacillaceae</taxon>
        <taxon>Paucilactobacillus</taxon>
    </lineage>
</organism>
<dbReference type="STRING" id="1423807.FD16_GL000517"/>
<dbReference type="Gene3D" id="1.10.150.240">
    <property type="entry name" value="Putative phosphatase, domain 2"/>
    <property type="match status" value="1"/>
</dbReference>
<dbReference type="EMBL" id="AZGF01000014">
    <property type="protein sequence ID" value="KRM11845.1"/>
    <property type="molecule type" value="Genomic_DNA"/>
</dbReference>
<name>A0A0R1W2Q0_9LACO</name>
<reference evidence="1 2" key="1">
    <citation type="journal article" date="2015" name="Genome Announc.">
        <title>Expanding the biotechnology potential of lactobacilli through comparative genomics of 213 strains and associated genera.</title>
        <authorList>
            <person name="Sun Z."/>
            <person name="Harris H.M."/>
            <person name="McCann A."/>
            <person name="Guo C."/>
            <person name="Argimon S."/>
            <person name="Zhang W."/>
            <person name="Yang X."/>
            <person name="Jeffery I.B."/>
            <person name="Cooney J.C."/>
            <person name="Kagawa T.F."/>
            <person name="Liu W."/>
            <person name="Song Y."/>
            <person name="Salvetti E."/>
            <person name="Wrobel A."/>
            <person name="Rasinkangas P."/>
            <person name="Parkhill J."/>
            <person name="Rea M.C."/>
            <person name="O'Sullivan O."/>
            <person name="Ritari J."/>
            <person name="Douillard F.P."/>
            <person name="Paul Ross R."/>
            <person name="Yang R."/>
            <person name="Briner A.E."/>
            <person name="Felis G.E."/>
            <person name="de Vos W.M."/>
            <person name="Barrangou R."/>
            <person name="Klaenhammer T.R."/>
            <person name="Caufield P.W."/>
            <person name="Cui Y."/>
            <person name="Zhang H."/>
            <person name="O'Toole P.W."/>
        </authorList>
    </citation>
    <scope>NUCLEOTIDE SEQUENCE [LARGE SCALE GENOMIC DNA]</scope>
    <source>
        <strain evidence="1 2">DSM 5007</strain>
    </source>
</reference>
<evidence type="ECO:0000313" key="2">
    <source>
        <dbReference type="Proteomes" id="UP000051820"/>
    </source>
</evidence>
<dbReference type="InterPro" id="IPR041492">
    <property type="entry name" value="HAD_2"/>
</dbReference>
<keyword evidence="1" id="KW-0378">Hydrolase</keyword>
<dbReference type="NCBIfam" id="TIGR02254">
    <property type="entry name" value="YjjG_YfnB"/>
    <property type="match status" value="1"/>
</dbReference>
<dbReference type="Proteomes" id="UP000051820">
    <property type="component" value="Unassembled WGS sequence"/>
</dbReference>
<dbReference type="NCBIfam" id="TIGR01549">
    <property type="entry name" value="HAD-SF-IA-v1"/>
    <property type="match status" value="1"/>
</dbReference>
<dbReference type="Gene3D" id="3.40.50.1000">
    <property type="entry name" value="HAD superfamily/HAD-like"/>
    <property type="match status" value="1"/>
</dbReference>
<protein>
    <submittedName>
        <fullName evidence="1">HAD superfamily hydrolase</fullName>
    </submittedName>
</protein>
<dbReference type="InterPro" id="IPR006439">
    <property type="entry name" value="HAD-SF_hydro_IA"/>
</dbReference>
<dbReference type="SFLD" id="SFLDS00003">
    <property type="entry name" value="Haloacid_Dehalogenase"/>
    <property type="match status" value="1"/>
</dbReference>
<dbReference type="InterPro" id="IPR023214">
    <property type="entry name" value="HAD_sf"/>
</dbReference>
<comment type="caution">
    <text evidence="1">The sequence shown here is derived from an EMBL/GenBank/DDBJ whole genome shotgun (WGS) entry which is preliminary data.</text>
</comment>
<dbReference type="eggNOG" id="COG1011">
    <property type="taxonomic scope" value="Bacteria"/>
</dbReference>
<dbReference type="Pfam" id="PF13419">
    <property type="entry name" value="HAD_2"/>
    <property type="match status" value="1"/>
</dbReference>
<dbReference type="GO" id="GO:0008253">
    <property type="term" value="F:5'-nucleotidase activity"/>
    <property type="evidence" value="ECO:0007669"/>
    <property type="project" value="InterPro"/>
</dbReference>
<proteinExistence type="predicted"/>
<dbReference type="InterPro" id="IPR052550">
    <property type="entry name" value="Pyrimidine_5'-ntase_YjjG"/>
</dbReference>
<keyword evidence="2" id="KW-1185">Reference proteome</keyword>
<evidence type="ECO:0000313" key="1">
    <source>
        <dbReference type="EMBL" id="KRM11845.1"/>
    </source>
</evidence>
<dbReference type="SFLD" id="SFLDG01129">
    <property type="entry name" value="C1.5:_HAD__Beta-PGM__Phosphata"/>
    <property type="match status" value="1"/>
</dbReference>
<accession>A0A0R1W2Q0</accession>
<gene>
    <name evidence="1" type="ORF">FD16_GL000517</name>
</gene>
<dbReference type="RefSeq" id="WP_010622688.1">
    <property type="nucleotide sequence ID" value="NZ_AZGF01000014.1"/>
</dbReference>
<dbReference type="PANTHER" id="PTHR47478:SF1">
    <property type="entry name" value="PYRIMIDINE 5'-NUCLEOTIDASE YJJG"/>
    <property type="match status" value="1"/>
</dbReference>